<comment type="caution">
    <text evidence="1">The sequence shown here is derived from an EMBL/GenBank/DDBJ whole genome shotgun (WGS) entry which is preliminary data.</text>
</comment>
<name>A0A1D1UDN5_RAMVA</name>
<evidence type="ECO:0000313" key="1">
    <source>
        <dbReference type="EMBL" id="GAU87899.1"/>
    </source>
</evidence>
<dbReference type="Pfam" id="PF00071">
    <property type="entry name" value="Ras"/>
    <property type="match status" value="2"/>
</dbReference>
<dbReference type="AlphaFoldDB" id="A0A1D1UDN5"/>
<reference evidence="1 2" key="1">
    <citation type="journal article" date="2016" name="Nat. Commun.">
        <title>Extremotolerant tardigrade genome and improved radiotolerance of human cultured cells by tardigrade-unique protein.</title>
        <authorList>
            <person name="Hashimoto T."/>
            <person name="Horikawa D.D."/>
            <person name="Saito Y."/>
            <person name="Kuwahara H."/>
            <person name="Kozuka-Hata H."/>
            <person name="Shin-I T."/>
            <person name="Minakuchi Y."/>
            <person name="Ohishi K."/>
            <person name="Motoyama A."/>
            <person name="Aizu T."/>
            <person name="Enomoto A."/>
            <person name="Kondo K."/>
            <person name="Tanaka S."/>
            <person name="Hara Y."/>
            <person name="Koshikawa S."/>
            <person name="Sagara H."/>
            <person name="Miura T."/>
            <person name="Yokobori S."/>
            <person name="Miyagawa K."/>
            <person name="Suzuki Y."/>
            <person name="Kubo T."/>
            <person name="Oyama M."/>
            <person name="Kohara Y."/>
            <person name="Fujiyama A."/>
            <person name="Arakawa K."/>
            <person name="Katayama T."/>
            <person name="Toyoda A."/>
            <person name="Kunieda T."/>
        </authorList>
    </citation>
    <scope>NUCLEOTIDE SEQUENCE [LARGE SCALE GENOMIC DNA]</scope>
    <source>
        <strain evidence="1 2">YOKOZUNA-1</strain>
    </source>
</reference>
<dbReference type="Gene3D" id="3.40.50.300">
    <property type="entry name" value="P-loop containing nucleotide triphosphate hydrolases"/>
    <property type="match status" value="2"/>
</dbReference>
<dbReference type="STRING" id="947166.A0A1D1UDN5"/>
<dbReference type="PANTHER" id="PTHR47979">
    <property type="entry name" value="DRAB11-RELATED"/>
    <property type="match status" value="1"/>
</dbReference>
<protein>
    <submittedName>
        <fullName evidence="1">Uncharacterized protein</fullName>
    </submittedName>
</protein>
<dbReference type="GO" id="GO:0005525">
    <property type="term" value="F:GTP binding"/>
    <property type="evidence" value="ECO:0007669"/>
    <property type="project" value="InterPro"/>
</dbReference>
<dbReference type="InterPro" id="IPR027417">
    <property type="entry name" value="P-loop_NTPase"/>
</dbReference>
<accession>A0A1D1UDN5</accession>
<dbReference type="FunFam" id="3.40.50.300:FF:001447">
    <property type="entry name" value="Ras-related protein Rab-1B"/>
    <property type="match status" value="1"/>
</dbReference>
<dbReference type="PROSITE" id="PS51421">
    <property type="entry name" value="RAS"/>
    <property type="match status" value="1"/>
</dbReference>
<evidence type="ECO:0000313" key="2">
    <source>
        <dbReference type="Proteomes" id="UP000186922"/>
    </source>
</evidence>
<dbReference type="InterPro" id="IPR050209">
    <property type="entry name" value="Rab_GTPases_membrane_traffic"/>
</dbReference>
<dbReference type="SMART" id="SM00174">
    <property type="entry name" value="RHO"/>
    <property type="match status" value="1"/>
</dbReference>
<keyword evidence="2" id="KW-1185">Reference proteome</keyword>
<dbReference type="SUPFAM" id="SSF52540">
    <property type="entry name" value="P-loop containing nucleoside triphosphate hydrolases"/>
    <property type="match status" value="1"/>
</dbReference>
<dbReference type="PRINTS" id="PR00449">
    <property type="entry name" value="RASTRNSFRMNG"/>
</dbReference>
<proteinExistence type="predicted"/>
<dbReference type="Proteomes" id="UP000186922">
    <property type="component" value="Unassembled WGS sequence"/>
</dbReference>
<dbReference type="GO" id="GO:0003924">
    <property type="term" value="F:GTPase activity"/>
    <property type="evidence" value="ECO:0007669"/>
    <property type="project" value="InterPro"/>
</dbReference>
<organism evidence="1 2">
    <name type="scientific">Ramazzottius varieornatus</name>
    <name type="common">Water bear</name>
    <name type="synonym">Tardigrade</name>
    <dbReference type="NCBI Taxonomy" id="947166"/>
    <lineage>
        <taxon>Eukaryota</taxon>
        <taxon>Metazoa</taxon>
        <taxon>Ecdysozoa</taxon>
        <taxon>Tardigrada</taxon>
        <taxon>Eutardigrada</taxon>
        <taxon>Parachela</taxon>
        <taxon>Hypsibioidea</taxon>
        <taxon>Ramazzottiidae</taxon>
        <taxon>Ramazzottius</taxon>
    </lineage>
</organism>
<dbReference type="EMBL" id="BDGG01000001">
    <property type="protein sequence ID" value="GAU87899.1"/>
    <property type="molecule type" value="Genomic_DNA"/>
</dbReference>
<dbReference type="PROSITE" id="PS51419">
    <property type="entry name" value="RAB"/>
    <property type="match status" value="1"/>
</dbReference>
<dbReference type="InterPro" id="IPR001806">
    <property type="entry name" value="Small_GTPase"/>
</dbReference>
<sequence>MAAQVPTKAPEEHYDYLYKVVLIGDSGVGKSNLLSRFARNEFSTEHNNKTTVGVEFATRIVDIGGKRIKSLPPGGNLVEIHIEACCYRLSFGILPDKNAIGLLEVRKFMTASFPATLPVLHLDNTLFRGTAFVRQSRRFRYQRLTRFAFSYYRGALGAMLVYDLSDANTFNHADDWLQEFRKFTEDDVVIMLVGNKSDLAQEHRAVTAYQAQTYAERKGLLFMETSARDTTFVESAFLSLLTEISQTFNFKVQNAQTTSASNSTNPPPVKTLTLINNEDDEKRGCC</sequence>
<gene>
    <name evidence="1" type="primary">RvY_00687-1</name>
    <name evidence="1" type="synonym">RvY_00687.1</name>
    <name evidence="1" type="ORF">RvY_00687</name>
</gene>
<dbReference type="SMART" id="SM00175">
    <property type="entry name" value="RAB"/>
    <property type="match status" value="1"/>
</dbReference>
<dbReference type="SMART" id="SM00173">
    <property type="entry name" value="RAS"/>
    <property type="match status" value="1"/>
</dbReference>